<sequence length="869" mass="92815">MVLKTANEFTGGADSELYAALAAGACVITANNRLAHHLHLGYARHLRATGRRVWETPDILPWSAFVQRSAEAARAHAGGRSPLTAAQEQWLWSELVTEYDPGFLCQDRAFAAQAAEAWQLLADYALPLPEAGGDRESEIFVALARAFMRRLAALGRDDAAHDPTRVAEAIGAGRIAISAQVLWAGFERLTPAQEAVKRACAARGAHVSVLPLPNWGGEGDARIFATATEELTAALLWARERIAREGHGRYALVVADLAAERRRVVRLAHEILASHPGAETVPYEISLGTALGEAPVVAAALRVWQLAGGMLAAGEAAALIQSPFLHEAKAERSARARCAYEMLMGTSEVDVTALARALRGGAPSAHAGFARLAGIVRRWPRRASASAWAGLLMGALSAVGWPGAAAREDYQAIAAVHDVLESFATLEAVAGGMSYARALGFVQGALGDRVFQPRGGDAPLQILGPLEAIGLTFDGLWVMNLHDRAWPAVRPPHPLLPLAFQRAHRLPHAFVEDDIRFAGRVLEDLVGAAPETILSSARHDASGALRPSRALIARGAVDGQAPAFVSRFGQAFAARAALEDYPVRAAPLDDARTGPFAAGLLAAQAACPFRAMAQYRLRADALDAPGYGLTPAVRGAVAHKVMEIWFGELPEPRAWLALDTDARARRIAETVAAAQATAADDYARFPAAFVVLEARRMERLLAQFLEREEARPAFRVVEREKEVALRCGPLAMRGRIDRVDVVDGRTVLIDYKTGRMPAVDWMTDRPEYPQLLFYAVAEGPQVAGIAYAGLSARDGGYKAWTRDDALLPEATVVADWGQVTGAWPALLARLAGDFAAGGGAVDPLNGACEYCGREGFCRIDEGGGGGDDE</sequence>
<dbReference type="Gene3D" id="3.90.320.10">
    <property type="match status" value="1"/>
</dbReference>
<dbReference type="Pfam" id="PF12705">
    <property type="entry name" value="PDDEXK_1"/>
    <property type="match status" value="1"/>
</dbReference>
<dbReference type="NCBIfam" id="TIGR03623">
    <property type="entry name" value="probable DNA repair protein"/>
    <property type="match status" value="1"/>
</dbReference>
<dbReference type="AlphaFoldDB" id="A0A368HMK1"/>
<feature type="domain" description="PD-(D/E)XK endonuclease-like" evidence="1">
    <location>
        <begin position="601"/>
        <end position="858"/>
    </location>
</feature>
<dbReference type="InterPro" id="IPR019925">
    <property type="entry name" value="DNA_repair_protein_predicted"/>
</dbReference>
<name>A0A368HMK1_9GAMM</name>
<evidence type="ECO:0000259" key="1">
    <source>
        <dbReference type="Pfam" id="PF12705"/>
    </source>
</evidence>
<dbReference type="OrthoDB" id="9761147at2"/>
<evidence type="ECO:0000313" key="3">
    <source>
        <dbReference type="Proteomes" id="UP000253250"/>
    </source>
</evidence>
<dbReference type="InterPro" id="IPR011604">
    <property type="entry name" value="PDDEXK-like_dom_sf"/>
</dbReference>
<reference evidence="2 3" key="1">
    <citation type="submission" date="2018-02" db="EMBL/GenBank/DDBJ databases">
        <title>Insights into the biology of acidophilic members of the Acidiferrobacteraceae family derived from comparative genomic analyses.</title>
        <authorList>
            <person name="Issotta F."/>
            <person name="Thyssen C."/>
            <person name="Mena C."/>
            <person name="Moya A."/>
            <person name="Bellenberg S."/>
            <person name="Sproer C."/>
            <person name="Covarrubias P.C."/>
            <person name="Sand W."/>
            <person name="Quatrini R."/>
            <person name="Vera M."/>
        </authorList>
    </citation>
    <scope>NUCLEOTIDE SEQUENCE [LARGE SCALE GENOMIC DNA]</scope>
    <source>
        <strain evidence="3">m-1</strain>
    </source>
</reference>
<dbReference type="RefSeq" id="WP_114282724.1">
    <property type="nucleotide sequence ID" value="NZ_PSYR01000001.1"/>
</dbReference>
<dbReference type="InterPro" id="IPR011335">
    <property type="entry name" value="Restrct_endonuc-II-like"/>
</dbReference>
<protein>
    <recommendedName>
        <fullName evidence="1">PD-(D/E)XK endonuclease-like domain-containing protein</fullName>
    </recommendedName>
</protein>
<evidence type="ECO:0000313" key="2">
    <source>
        <dbReference type="EMBL" id="RCN59377.1"/>
    </source>
</evidence>
<accession>A0A368HMK1</accession>
<keyword evidence="3" id="KW-1185">Reference proteome</keyword>
<dbReference type="InterPro" id="IPR038726">
    <property type="entry name" value="PDDEXK_AddAB-type"/>
</dbReference>
<dbReference type="InterPro" id="IPR027417">
    <property type="entry name" value="P-loop_NTPase"/>
</dbReference>
<dbReference type="SUPFAM" id="SSF52980">
    <property type="entry name" value="Restriction endonuclease-like"/>
    <property type="match status" value="1"/>
</dbReference>
<proteinExistence type="predicted"/>
<dbReference type="SUPFAM" id="SSF52540">
    <property type="entry name" value="P-loop containing nucleoside triphosphate hydrolases"/>
    <property type="match status" value="1"/>
</dbReference>
<dbReference type="EMBL" id="PSYR01000001">
    <property type="protein sequence ID" value="RCN59377.1"/>
    <property type="molecule type" value="Genomic_DNA"/>
</dbReference>
<comment type="caution">
    <text evidence="2">The sequence shown here is derived from an EMBL/GenBank/DDBJ whole genome shotgun (WGS) entry which is preliminary data.</text>
</comment>
<dbReference type="Proteomes" id="UP000253250">
    <property type="component" value="Unassembled WGS sequence"/>
</dbReference>
<gene>
    <name evidence="2" type="ORF">C4900_06690</name>
</gene>
<organism evidence="2 3">
    <name type="scientific">Acidiferrobacter thiooxydans</name>
    <dbReference type="NCBI Taxonomy" id="163359"/>
    <lineage>
        <taxon>Bacteria</taxon>
        <taxon>Pseudomonadati</taxon>
        <taxon>Pseudomonadota</taxon>
        <taxon>Gammaproteobacteria</taxon>
        <taxon>Acidiferrobacterales</taxon>
        <taxon>Acidiferrobacteraceae</taxon>
        <taxon>Acidiferrobacter</taxon>
    </lineage>
</organism>